<comment type="caution">
    <text evidence="2">The sequence shown here is derived from an EMBL/GenBank/DDBJ whole genome shotgun (WGS) entry which is preliminary data.</text>
</comment>
<accession>A0A6A5AAT7</accession>
<dbReference type="SMART" id="SM00028">
    <property type="entry name" value="TPR"/>
    <property type="match status" value="1"/>
</dbReference>
<dbReference type="Proteomes" id="UP000469452">
    <property type="component" value="Unassembled WGS sequence"/>
</dbReference>
<evidence type="ECO:0000313" key="3">
    <source>
        <dbReference type="Proteomes" id="UP000469452"/>
    </source>
</evidence>
<reference evidence="2 3" key="1">
    <citation type="submission" date="2019-06" db="EMBL/GenBank/DDBJ databases">
        <title>Genomics analysis of Aphanomyces spp. identifies a new class of oomycete effector associated with host adaptation.</title>
        <authorList>
            <person name="Gaulin E."/>
        </authorList>
    </citation>
    <scope>NUCLEOTIDE SEQUENCE [LARGE SCALE GENOMIC DNA]</scope>
    <source>
        <strain evidence="2 3">E</strain>
    </source>
</reference>
<protein>
    <submittedName>
        <fullName evidence="2">Uncharacterized protein</fullName>
    </submittedName>
</protein>
<sequence>KACYEDEDMDRAIAAIERSLDLEASAANWTLLGKMLFEKGDHDKAIDAYQRSLEMQKRVGA</sequence>
<organism evidence="2 3">
    <name type="scientific">Aphanomyces astaci</name>
    <name type="common">Crayfish plague agent</name>
    <dbReference type="NCBI Taxonomy" id="112090"/>
    <lineage>
        <taxon>Eukaryota</taxon>
        <taxon>Sar</taxon>
        <taxon>Stramenopiles</taxon>
        <taxon>Oomycota</taxon>
        <taxon>Saprolegniomycetes</taxon>
        <taxon>Saprolegniales</taxon>
        <taxon>Verrucalvaceae</taxon>
        <taxon>Aphanomyces</taxon>
    </lineage>
</organism>
<proteinExistence type="predicted"/>
<dbReference type="PROSITE" id="PS50005">
    <property type="entry name" value="TPR"/>
    <property type="match status" value="1"/>
</dbReference>
<dbReference type="SUPFAM" id="SSF48452">
    <property type="entry name" value="TPR-like"/>
    <property type="match status" value="1"/>
</dbReference>
<keyword evidence="1" id="KW-0802">TPR repeat</keyword>
<dbReference type="InterPro" id="IPR019734">
    <property type="entry name" value="TPR_rpt"/>
</dbReference>
<evidence type="ECO:0000256" key="1">
    <source>
        <dbReference type="PROSITE-ProRule" id="PRU00339"/>
    </source>
</evidence>
<dbReference type="Gene3D" id="1.25.40.10">
    <property type="entry name" value="Tetratricopeptide repeat domain"/>
    <property type="match status" value="1"/>
</dbReference>
<name>A0A6A5AAT7_APHAT</name>
<dbReference type="VEuPathDB" id="FungiDB:H257_05178"/>
<dbReference type="EMBL" id="VJMI01004254">
    <property type="protein sequence ID" value="KAF0774134.1"/>
    <property type="molecule type" value="Genomic_DNA"/>
</dbReference>
<dbReference type="AlphaFoldDB" id="A0A6A5AAT7"/>
<dbReference type="InterPro" id="IPR011990">
    <property type="entry name" value="TPR-like_helical_dom_sf"/>
</dbReference>
<feature type="non-terminal residue" evidence="2">
    <location>
        <position position="1"/>
    </location>
</feature>
<dbReference type="Pfam" id="PF13424">
    <property type="entry name" value="TPR_12"/>
    <property type="match status" value="1"/>
</dbReference>
<evidence type="ECO:0000313" key="2">
    <source>
        <dbReference type="EMBL" id="KAF0774134.1"/>
    </source>
</evidence>
<feature type="repeat" description="TPR" evidence="1">
    <location>
        <begin position="26"/>
        <end position="59"/>
    </location>
</feature>
<gene>
    <name evidence="2" type="ORF">AaE_002092</name>
</gene>